<proteinExistence type="predicted"/>
<feature type="region of interest" description="Disordered" evidence="1">
    <location>
        <begin position="1"/>
        <end position="80"/>
    </location>
</feature>
<evidence type="ECO:0000313" key="2">
    <source>
        <dbReference type="EMBL" id="GBM23452.1"/>
    </source>
</evidence>
<reference evidence="2 3" key="1">
    <citation type="journal article" date="2019" name="Sci. Rep.">
        <title>Orb-weaving spider Araneus ventricosus genome elucidates the spidroin gene catalogue.</title>
        <authorList>
            <person name="Kono N."/>
            <person name="Nakamura H."/>
            <person name="Ohtoshi R."/>
            <person name="Moran D.A.P."/>
            <person name="Shinohara A."/>
            <person name="Yoshida Y."/>
            <person name="Fujiwara M."/>
            <person name="Mori M."/>
            <person name="Tomita M."/>
            <person name="Arakawa K."/>
        </authorList>
    </citation>
    <scope>NUCLEOTIDE SEQUENCE [LARGE SCALE GENOMIC DNA]</scope>
</reference>
<dbReference type="AlphaFoldDB" id="A0A4Y2E2W6"/>
<evidence type="ECO:0000313" key="3">
    <source>
        <dbReference type="Proteomes" id="UP000499080"/>
    </source>
</evidence>
<feature type="compositionally biased region" description="Basic residues" evidence="1">
    <location>
        <begin position="71"/>
        <end position="80"/>
    </location>
</feature>
<evidence type="ECO:0000256" key="1">
    <source>
        <dbReference type="SAM" id="MobiDB-lite"/>
    </source>
</evidence>
<protein>
    <submittedName>
        <fullName evidence="2">Uncharacterized protein</fullName>
    </submittedName>
</protein>
<gene>
    <name evidence="2" type="ORF">AVEN_181569_1</name>
</gene>
<dbReference type="Proteomes" id="UP000499080">
    <property type="component" value="Unassembled WGS sequence"/>
</dbReference>
<organism evidence="2 3">
    <name type="scientific">Araneus ventricosus</name>
    <name type="common">Orbweaver spider</name>
    <name type="synonym">Epeira ventricosa</name>
    <dbReference type="NCBI Taxonomy" id="182803"/>
    <lineage>
        <taxon>Eukaryota</taxon>
        <taxon>Metazoa</taxon>
        <taxon>Ecdysozoa</taxon>
        <taxon>Arthropoda</taxon>
        <taxon>Chelicerata</taxon>
        <taxon>Arachnida</taxon>
        <taxon>Araneae</taxon>
        <taxon>Araneomorphae</taxon>
        <taxon>Entelegynae</taxon>
        <taxon>Araneoidea</taxon>
        <taxon>Araneidae</taxon>
        <taxon>Araneus</taxon>
    </lineage>
</organism>
<name>A0A4Y2E2W6_ARAVE</name>
<accession>A0A4Y2E2W6</accession>
<comment type="caution">
    <text evidence="2">The sequence shown here is derived from an EMBL/GenBank/DDBJ whole genome shotgun (WGS) entry which is preliminary data.</text>
</comment>
<sequence>MRSGSSVESGLKPASLLRPRSQTLSFGTAAPEDEGVKRRDIKRKRRGLPKAARDVKTTSLPRCVSQGVKRRDIRRKRRDLRKASANINPLFAEELLPKDVECSLTPLDPKNEDDVSAEVSFLTCDWSQEITQIYTSDNIQQVVLTTSDQIHTSDNIQHLNFEKARAALATCAENFKT</sequence>
<keyword evidence="3" id="KW-1185">Reference proteome</keyword>
<feature type="compositionally biased region" description="Basic residues" evidence="1">
    <location>
        <begin position="39"/>
        <end position="48"/>
    </location>
</feature>
<dbReference type="EMBL" id="BGPR01000498">
    <property type="protein sequence ID" value="GBM23452.1"/>
    <property type="molecule type" value="Genomic_DNA"/>
</dbReference>